<evidence type="ECO:0000259" key="7">
    <source>
        <dbReference type="Pfam" id="PF00892"/>
    </source>
</evidence>
<comment type="caution">
    <text evidence="8">The sequence shown here is derived from an EMBL/GenBank/DDBJ whole genome shotgun (WGS) entry which is preliminary data.</text>
</comment>
<feature type="transmembrane region" description="Helical" evidence="6">
    <location>
        <begin position="16"/>
        <end position="34"/>
    </location>
</feature>
<name>A0A6V8MZI5_9BACT</name>
<feature type="transmembrane region" description="Helical" evidence="6">
    <location>
        <begin position="129"/>
        <end position="145"/>
    </location>
</feature>
<dbReference type="EMBL" id="BLXY01000010">
    <property type="protein sequence ID" value="GFO65500.1"/>
    <property type="molecule type" value="Genomic_DNA"/>
</dbReference>
<evidence type="ECO:0000256" key="5">
    <source>
        <dbReference type="ARBA" id="ARBA00023136"/>
    </source>
</evidence>
<keyword evidence="3 6" id="KW-0812">Transmembrane</keyword>
<reference evidence="9" key="1">
    <citation type="submission" date="2020-06" db="EMBL/GenBank/DDBJ databases">
        <title>Draft genomic sequecing of Geomonas sp. Red736.</title>
        <authorList>
            <person name="Itoh H."/>
            <person name="Xu Z.X."/>
            <person name="Ushijima N."/>
            <person name="Masuda Y."/>
            <person name="Shiratori Y."/>
            <person name="Senoo K."/>
        </authorList>
    </citation>
    <scope>NUCLEOTIDE SEQUENCE [LARGE SCALE GENOMIC DNA]</scope>
    <source>
        <strain evidence="9">Red736</strain>
    </source>
</reference>
<proteinExistence type="predicted"/>
<evidence type="ECO:0000256" key="2">
    <source>
        <dbReference type="ARBA" id="ARBA00022475"/>
    </source>
</evidence>
<dbReference type="InterPro" id="IPR000620">
    <property type="entry name" value="EamA_dom"/>
</dbReference>
<evidence type="ECO:0000256" key="4">
    <source>
        <dbReference type="ARBA" id="ARBA00022989"/>
    </source>
</evidence>
<evidence type="ECO:0000256" key="3">
    <source>
        <dbReference type="ARBA" id="ARBA00022692"/>
    </source>
</evidence>
<dbReference type="AlphaFoldDB" id="A0A6V8MZI5"/>
<keyword evidence="4 6" id="KW-1133">Transmembrane helix</keyword>
<keyword evidence="2" id="KW-1003">Cell membrane</keyword>
<keyword evidence="5 6" id="KW-0472">Membrane</keyword>
<sequence>MRMHNSIQHDHRSSKATFWLILTTVFWGGSFIFNKIGFREIPPVTFLFYRFALATLLMGVLCLPRLKRFNRRTFRTGLIVGLALAATNLSFVLGVSGTSVSRAGFLNNLFVLLIPLLCFAFWRERLDRLSAVGLVLALAGLWLLARGGVDGFNKGDLLSTLCALFIALHIISVSKLLRDEDIYLLSFVQFATVTVVGGTLDLLFPSPPLSVTWVSIGSLIYCAIFPTVICFTLQNTYQRYTTPTKAGLIYTMDPVWSMLGGTLLLGERLTTEEWTGCALIFAAVVLPLSVKRLRERQLGLDYRAEGAAAD</sequence>
<dbReference type="InterPro" id="IPR037185">
    <property type="entry name" value="EmrE-like"/>
</dbReference>
<gene>
    <name evidence="8" type="ORF">GMPD_34190</name>
</gene>
<dbReference type="Pfam" id="PF00892">
    <property type="entry name" value="EamA"/>
    <property type="match status" value="2"/>
</dbReference>
<organism evidence="8 9">
    <name type="scientific">Geomonas paludis</name>
    <dbReference type="NCBI Taxonomy" id="2740185"/>
    <lineage>
        <taxon>Bacteria</taxon>
        <taxon>Pseudomonadati</taxon>
        <taxon>Thermodesulfobacteriota</taxon>
        <taxon>Desulfuromonadia</taxon>
        <taxon>Geobacterales</taxon>
        <taxon>Geobacteraceae</taxon>
        <taxon>Geomonas</taxon>
    </lineage>
</organism>
<feature type="transmembrane region" description="Helical" evidence="6">
    <location>
        <begin position="184"/>
        <end position="204"/>
    </location>
</feature>
<feature type="transmembrane region" description="Helical" evidence="6">
    <location>
        <begin position="103"/>
        <end position="122"/>
    </location>
</feature>
<accession>A0A6V8MZI5</accession>
<feature type="transmembrane region" description="Helical" evidence="6">
    <location>
        <begin position="78"/>
        <end position="97"/>
    </location>
</feature>
<evidence type="ECO:0000313" key="9">
    <source>
        <dbReference type="Proteomes" id="UP000568888"/>
    </source>
</evidence>
<dbReference type="SUPFAM" id="SSF103481">
    <property type="entry name" value="Multidrug resistance efflux transporter EmrE"/>
    <property type="match status" value="2"/>
</dbReference>
<feature type="domain" description="EamA" evidence="7">
    <location>
        <begin position="154"/>
        <end position="286"/>
    </location>
</feature>
<comment type="subcellular location">
    <subcellularLocation>
        <location evidence="1">Cell membrane</location>
        <topology evidence="1">Multi-pass membrane protein</topology>
    </subcellularLocation>
</comment>
<protein>
    <submittedName>
        <fullName evidence="8">Membrane protein</fullName>
    </submittedName>
</protein>
<dbReference type="GO" id="GO:0005886">
    <property type="term" value="C:plasma membrane"/>
    <property type="evidence" value="ECO:0007669"/>
    <property type="project" value="UniProtKB-SubCell"/>
</dbReference>
<feature type="transmembrane region" description="Helical" evidence="6">
    <location>
        <begin position="210"/>
        <end position="234"/>
    </location>
</feature>
<feature type="transmembrane region" description="Helical" evidence="6">
    <location>
        <begin position="157"/>
        <end position="177"/>
    </location>
</feature>
<dbReference type="PANTHER" id="PTHR42920">
    <property type="entry name" value="OS03G0707200 PROTEIN-RELATED"/>
    <property type="match status" value="1"/>
</dbReference>
<feature type="transmembrane region" description="Helical" evidence="6">
    <location>
        <begin position="46"/>
        <end position="66"/>
    </location>
</feature>
<evidence type="ECO:0000256" key="1">
    <source>
        <dbReference type="ARBA" id="ARBA00004651"/>
    </source>
</evidence>
<dbReference type="InterPro" id="IPR051258">
    <property type="entry name" value="Diverse_Substrate_Transporter"/>
</dbReference>
<evidence type="ECO:0000256" key="6">
    <source>
        <dbReference type="SAM" id="Phobius"/>
    </source>
</evidence>
<evidence type="ECO:0000313" key="8">
    <source>
        <dbReference type="EMBL" id="GFO65500.1"/>
    </source>
</evidence>
<feature type="domain" description="EamA" evidence="7">
    <location>
        <begin position="16"/>
        <end position="144"/>
    </location>
</feature>
<dbReference type="PANTHER" id="PTHR42920:SF5">
    <property type="entry name" value="EAMA DOMAIN-CONTAINING PROTEIN"/>
    <property type="match status" value="1"/>
</dbReference>
<dbReference type="Proteomes" id="UP000568888">
    <property type="component" value="Unassembled WGS sequence"/>
</dbReference>